<dbReference type="Gene3D" id="1.20.1280.50">
    <property type="match status" value="1"/>
</dbReference>
<dbReference type="InterPro" id="IPR056592">
    <property type="entry name" value="Beta-prop_At3g26010-like"/>
</dbReference>
<dbReference type="AlphaFoldDB" id="A0AAE1Y658"/>
<comment type="caution">
    <text evidence="2">The sequence shown here is derived from an EMBL/GenBank/DDBJ whole genome shotgun (WGS) entry which is preliminary data.</text>
</comment>
<reference evidence="2" key="2">
    <citation type="journal article" date="2024" name="Plant">
        <title>Genomic evolution and insights into agronomic trait innovations of Sesamum species.</title>
        <authorList>
            <person name="Miao H."/>
            <person name="Wang L."/>
            <person name="Qu L."/>
            <person name="Liu H."/>
            <person name="Sun Y."/>
            <person name="Le M."/>
            <person name="Wang Q."/>
            <person name="Wei S."/>
            <person name="Zheng Y."/>
            <person name="Lin W."/>
            <person name="Duan Y."/>
            <person name="Cao H."/>
            <person name="Xiong S."/>
            <person name="Wang X."/>
            <person name="Wei L."/>
            <person name="Li C."/>
            <person name="Ma Q."/>
            <person name="Ju M."/>
            <person name="Zhao R."/>
            <person name="Li G."/>
            <person name="Mu C."/>
            <person name="Tian Q."/>
            <person name="Mei H."/>
            <person name="Zhang T."/>
            <person name="Gao T."/>
            <person name="Zhang H."/>
        </authorList>
    </citation>
    <scope>NUCLEOTIDE SEQUENCE</scope>
    <source>
        <strain evidence="2">3651</strain>
    </source>
</reference>
<keyword evidence="3" id="KW-1185">Reference proteome</keyword>
<dbReference type="SUPFAM" id="SSF81383">
    <property type="entry name" value="F-box domain"/>
    <property type="match status" value="1"/>
</dbReference>
<dbReference type="Proteomes" id="UP001293254">
    <property type="component" value="Unassembled WGS sequence"/>
</dbReference>
<sequence>MRIDGDEVGFRRGEGDGDGDGVEFVDTKSVARVKLDLDIPEWLLVEVLVRLPVKQVFSLKLVSKQWRSVISDPFFIRMYVSRASMSRELPPWTYISFTMHVDGYRACRLSEYPPYELLLDICSRDFKCPSFYVLPFPQGHFREARRYTVYGVSNGLVLCGPCLHCMNYDIYNPITRQWIALPPHDFPFKFVGGGLVSQVDNGILTSYRAVRVEVRPKDTRIRFEVFFSEIGEWKSFIVFTDQAIRINDRRMPAILNGIMHWVTGKHGIMAYDPYHKPDSLRFITLPGDIDQRCNDAKHHGMIGVPSLCDAHQGRLRYFEMSGFCKHPHGFSSISVWILNDYSSGDWCLQHRVSAADILYDDILSDQNLFLQPISFHPFDSDILYLGYQNIIVSYNINSRKLKAHGGELGIELSFEREQAFWLWAFLFVIPPWPLYLTPLSPGAIETEGPVGGEDPTAIPNDRDKINNLFNFSEFTKLAERALDSGHDDSLRALASLTSR</sequence>
<dbReference type="InterPro" id="IPR001810">
    <property type="entry name" value="F-box_dom"/>
</dbReference>
<reference evidence="2" key="1">
    <citation type="submission" date="2020-06" db="EMBL/GenBank/DDBJ databases">
        <authorList>
            <person name="Li T."/>
            <person name="Hu X."/>
            <person name="Zhang T."/>
            <person name="Song X."/>
            <person name="Zhang H."/>
            <person name="Dai N."/>
            <person name="Sheng W."/>
            <person name="Hou X."/>
            <person name="Wei L."/>
        </authorList>
    </citation>
    <scope>NUCLEOTIDE SEQUENCE</scope>
    <source>
        <strain evidence="2">3651</strain>
        <tissue evidence="2">Leaf</tissue>
    </source>
</reference>
<evidence type="ECO:0000313" key="3">
    <source>
        <dbReference type="Proteomes" id="UP001293254"/>
    </source>
</evidence>
<dbReference type="InterPro" id="IPR055290">
    <property type="entry name" value="At3g26010-like"/>
</dbReference>
<evidence type="ECO:0000313" key="2">
    <source>
        <dbReference type="EMBL" id="KAK4424434.1"/>
    </source>
</evidence>
<accession>A0AAE1Y658</accession>
<protein>
    <submittedName>
        <fullName evidence="2">F-box protein</fullName>
    </submittedName>
</protein>
<dbReference type="EMBL" id="JACGWO010000006">
    <property type="protein sequence ID" value="KAK4424434.1"/>
    <property type="molecule type" value="Genomic_DNA"/>
</dbReference>
<organism evidence="2 3">
    <name type="scientific">Sesamum alatum</name>
    <dbReference type="NCBI Taxonomy" id="300844"/>
    <lineage>
        <taxon>Eukaryota</taxon>
        <taxon>Viridiplantae</taxon>
        <taxon>Streptophyta</taxon>
        <taxon>Embryophyta</taxon>
        <taxon>Tracheophyta</taxon>
        <taxon>Spermatophyta</taxon>
        <taxon>Magnoliopsida</taxon>
        <taxon>eudicotyledons</taxon>
        <taxon>Gunneridae</taxon>
        <taxon>Pentapetalae</taxon>
        <taxon>asterids</taxon>
        <taxon>lamiids</taxon>
        <taxon>Lamiales</taxon>
        <taxon>Pedaliaceae</taxon>
        <taxon>Sesamum</taxon>
    </lineage>
</organism>
<dbReference type="PANTHER" id="PTHR35546:SF70">
    <property type="entry name" value="F-BOX PROTEIN INTERACTION DOMAIN PROTEIN"/>
    <property type="match status" value="1"/>
</dbReference>
<name>A0AAE1Y658_9LAMI</name>
<dbReference type="PROSITE" id="PS50181">
    <property type="entry name" value="FBOX"/>
    <property type="match status" value="1"/>
</dbReference>
<dbReference type="Pfam" id="PF24750">
    <property type="entry name" value="b-prop_At3g26010-like"/>
    <property type="match status" value="1"/>
</dbReference>
<dbReference type="PANTHER" id="PTHR35546">
    <property type="entry name" value="F-BOX PROTEIN INTERACTION DOMAIN PROTEIN-RELATED"/>
    <property type="match status" value="1"/>
</dbReference>
<feature type="domain" description="F-box" evidence="1">
    <location>
        <begin position="33"/>
        <end position="78"/>
    </location>
</feature>
<evidence type="ECO:0000259" key="1">
    <source>
        <dbReference type="PROSITE" id="PS50181"/>
    </source>
</evidence>
<dbReference type="SMART" id="SM00256">
    <property type="entry name" value="FBOX"/>
    <property type="match status" value="1"/>
</dbReference>
<dbReference type="InterPro" id="IPR036047">
    <property type="entry name" value="F-box-like_dom_sf"/>
</dbReference>
<proteinExistence type="predicted"/>
<dbReference type="Pfam" id="PF00646">
    <property type="entry name" value="F-box"/>
    <property type="match status" value="1"/>
</dbReference>
<gene>
    <name evidence="2" type="ORF">Salat_1636800</name>
</gene>